<dbReference type="GO" id="GO:0004523">
    <property type="term" value="F:RNA-DNA hybrid ribonuclease activity"/>
    <property type="evidence" value="ECO:0007669"/>
    <property type="project" value="InterPro"/>
</dbReference>
<dbReference type="Pfam" id="PF13966">
    <property type="entry name" value="zf-RVT"/>
    <property type="match status" value="1"/>
</dbReference>
<dbReference type="InterPro" id="IPR012337">
    <property type="entry name" value="RNaseH-like_sf"/>
</dbReference>
<dbReference type="InterPro" id="IPR002156">
    <property type="entry name" value="RNaseH_domain"/>
</dbReference>
<sequence length="266" mass="30262">MNNALPVGENLKAQNINSEMRCPYCGEEETTAHMLFHCNHAAQIWRIVPCKDQIEPLSIGDIRAGIEMSPYMRCLPPIGVGEGPIFPWIVWRIWIARNQLMFDNKHQTIEETVNQAIILAKEWQMAQHHTRRKESAGAKRIPTLRKISGENKMTCKTDASWREDKRSAGFGWIMLRQSANQAEEIVEQGGEARDHIRSPLTAEGVAILTALTRARDIGIKQITVASDSHQLIRAINKEFLTKEFHGILHDILDLSKVFEKIEFVCT</sequence>
<dbReference type="InterPro" id="IPR026960">
    <property type="entry name" value="RVT-Znf"/>
</dbReference>
<dbReference type="PANTHER" id="PTHR47074:SF11">
    <property type="entry name" value="REVERSE TRANSCRIPTASE-LIKE PROTEIN"/>
    <property type="match status" value="1"/>
</dbReference>
<dbReference type="GO" id="GO:0003676">
    <property type="term" value="F:nucleic acid binding"/>
    <property type="evidence" value="ECO:0007669"/>
    <property type="project" value="InterPro"/>
</dbReference>
<dbReference type="InterPro" id="IPR052929">
    <property type="entry name" value="RNase_H-like_EbsB-rel"/>
</dbReference>
<dbReference type="PANTHER" id="PTHR47074">
    <property type="entry name" value="BNAC02G40300D PROTEIN"/>
    <property type="match status" value="1"/>
</dbReference>
<proteinExistence type="predicted"/>
<gene>
    <name evidence="3" type="ORF">MERR_LOCUS41860</name>
</gene>
<dbReference type="OrthoDB" id="1112345at2759"/>
<accession>A0A6D2KC94</accession>
<keyword evidence="4" id="KW-1185">Reference proteome</keyword>
<dbReference type="Proteomes" id="UP000467841">
    <property type="component" value="Unassembled WGS sequence"/>
</dbReference>
<dbReference type="CDD" id="cd06222">
    <property type="entry name" value="RNase_H_like"/>
    <property type="match status" value="1"/>
</dbReference>
<dbReference type="InterPro" id="IPR044730">
    <property type="entry name" value="RNase_H-like_dom_plant"/>
</dbReference>
<dbReference type="InterPro" id="IPR036397">
    <property type="entry name" value="RNaseH_sf"/>
</dbReference>
<evidence type="ECO:0000259" key="2">
    <source>
        <dbReference type="Pfam" id="PF13966"/>
    </source>
</evidence>
<dbReference type="AlphaFoldDB" id="A0A6D2KC94"/>
<evidence type="ECO:0000313" key="3">
    <source>
        <dbReference type="EMBL" id="CAA7054624.1"/>
    </source>
</evidence>
<dbReference type="SUPFAM" id="SSF53098">
    <property type="entry name" value="Ribonuclease H-like"/>
    <property type="match status" value="1"/>
</dbReference>
<reference evidence="3" key="1">
    <citation type="submission" date="2020-01" db="EMBL/GenBank/DDBJ databases">
        <authorList>
            <person name="Mishra B."/>
        </authorList>
    </citation>
    <scope>NUCLEOTIDE SEQUENCE [LARGE SCALE GENOMIC DNA]</scope>
</reference>
<feature type="domain" description="Reverse transcriptase zinc-binding" evidence="2">
    <location>
        <begin position="2"/>
        <end position="45"/>
    </location>
</feature>
<organism evidence="3 4">
    <name type="scientific">Microthlaspi erraticum</name>
    <dbReference type="NCBI Taxonomy" id="1685480"/>
    <lineage>
        <taxon>Eukaryota</taxon>
        <taxon>Viridiplantae</taxon>
        <taxon>Streptophyta</taxon>
        <taxon>Embryophyta</taxon>
        <taxon>Tracheophyta</taxon>
        <taxon>Spermatophyta</taxon>
        <taxon>Magnoliopsida</taxon>
        <taxon>eudicotyledons</taxon>
        <taxon>Gunneridae</taxon>
        <taxon>Pentapetalae</taxon>
        <taxon>rosids</taxon>
        <taxon>malvids</taxon>
        <taxon>Brassicales</taxon>
        <taxon>Brassicaceae</taxon>
        <taxon>Coluteocarpeae</taxon>
        <taxon>Microthlaspi</taxon>
    </lineage>
</organism>
<evidence type="ECO:0000259" key="1">
    <source>
        <dbReference type="Pfam" id="PF13456"/>
    </source>
</evidence>
<evidence type="ECO:0000313" key="4">
    <source>
        <dbReference type="Proteomes" id="UP000467841"/>
    </source>
</evidence>
<comment type="caution">
    <text evidence="3">The sequence shown here is derived from an EMBL/GenBank/DDBJ whole genome shotgun (WGS) entry which is preliminary data.</text>
</comment>
<dbReference type="EMBL" id="CACVBM020001584">
    <property type="protein sequence ID" value="CAA7054624.1"/>
    <property type="molecule type" value="Genomic_DNA"/>
</dbReference>
<name>A0A6D2KC94_9BRAS</name>
<dbReference type="Pfam" id="PF13456">
    <property type="entry name" value="RVT_3"/>
    <property type="match status" value="1"/>
</dbReference>
<protein>
    <recommendedName>
        <fullName evidence="5">RNase H type-1 domain-containing protein</fullName>
    </recommendedName>
</protein>
<evidence type="ECO:0008006" key="5">
    <source>
        <dbReference type="Google" id="ProtNLM"/>
    </source>
</evidence>
<feature type="domain" description="RNase H type-1" evidence="1">
    <location>
        <begin position="157"/>
        <end position="263"/>
    </location>
</feature>
<dbReference type="Gene3D" id="3.30.420.10">
    <property type="entry name" value="Ribonuclease H-like superfamily/Ribonuclease H"/>
    <property type="match status" value="1"/>
</dbReference>